<dbReference type="InterPro" id="IPR050188">
    <property type="entry name" value="RluA_PseudoU_synthase"/>
</dbReference>
<accession>A0ABU7J4Z2</accession>
<dbReference type="CDD" id="cd02869">
    <property type="entry name" value="PseudoU_synth_RluA_like"/>
    <property type="match status" value="1"/>
</dbReference>
<dbReference type="PANTHER" id="PTHR21600:SF87">
    <property type="entry name" value="RNA PSEUDOURIDYLATE SYNTHASE DOMAIN-CONTAINING PROTEIN 1"/>
    <property type="match status" value="1"/>
</dbReference>
<dbReference type="PANTHER" id="PTHR21600">
    <property type="entry name" value="MITOCHONDRIAL RNA PSEUDOURIDINE SYNTHASE"/>
    <property type="match status" value="1"/>
</dbReference>
<organism evidence="3 4">
    <name type="scientific">Alkalimonas cellulosilytica</name>
    <dbReference type="NCBI Taxonomy" id="3058395"/>
    <lineage>
        <taxon>Bacteria</taxon>
        <taxon>Pseudomonadati</taxon>
        <taxon>Pseudomonadota</taxon>
        <taxon>Gammaproteobacteria</taxon>
        <taxon>Alkalimonas</taxon>
    </lineage>
</organism>
<evidence type="ECO:0000259" key="2">
    <source>
        <dbReference type="Pfam" id="PF00849"/>
    </source>
</evidence>
<proteinExistence type="inferred from homology"/>
<keyword evidence="4" id="KW-1185">Reference proteome</keyword>
<dbReference type="RefSeq" id="WP_330128560.1">
    <property type="nucleotide sequence ID" value="NZ_JAUHLI010000007.1"/>
</dbReference>
<feature type="domain" description="Pseudouridine synthase RsuA/RluA-like" evidence="2">
    <location>
        <begin position="14"/>
        <end position="160"/>
    </location>
</feature>
<dbReference type="InterPro" id="IPR006508">
    <property type="entry name" value="PsdUridine_synth_RluA-like"/>
</dbReference>
<name>A0ABU7J4Z2_9GAMM</name>
<dbReference type="InterPro" id="IPR006224">
    <property type="entry name" value="PsdUridine_synth_RluA-like_CS"/>
</dbReference>
<gene>
    <name evidence="3" type="ORF">QWY20_08335</name>
</gene>
<comment type="similarity">
    <text evidence="1">Belongs to the pseudouridine synthase RluA family.</text>
</comment>
<dbReference type="Gene3D" id="3.30.2350.10">
    <property type="entry name" value="Pseudouridine synthase"/>
    <property type="match status" value="1"/>
</dbReference>
<sequence>MIDPFPIISEHADWLALHKPAGMSFHSEAGAGVVVHAEQQLGMKLYPVHRLDKMTSGVLLLAKSSAAAAVLAEKFRRQQMEKYYLALSDRKPKRKQGWVKGDMSKARRGAWKLQTSQQQPAVTYFISQSMAGRQADSPALRAFLLKPWTGKTHQIRVAMKSLASPILGDSLYGGSPAERGYLHAYALCFDWQGQPIELCCVPRDGADFLSLQDELAALWPRPWQLNWPSWQQPNESSDGGA</sequence>
<evidence type="ECO:0000313" key="3">
    <source>
        <dbReference type="EMBL" id="MEE2001459.1"/>
    </source>
</evidence>
<protein>
    <submittedName>
        <fullName evidence="3">TIGR01621 family pseudouridine synthase</fullName>
    </submittedName>
</protein>
<dbReference type="Pfam" id="PF00849">
    <property type="entry name" value="PseudoU_synth_2"/>
    <property type="match status" value="1"/>
</dbReference>
<dbReference type="EMBL" id="JAUHLI010000007">
    <property type="protein sequence ID" value="MEE2001459.1"/>
    <property type="molecule type" value="Genomic_DNA"/>
</dbReference>
<dbReference type="SUPFAM" id="SSF55120">
    <property type="entry name" value="Pseudouridine synthase"/>
    <property type="match status" value="1"/>
</dbReference>
<dbReference type="PROSITE" id="PS01129">
    <property type="entry name" value="PSI_RLU"/>
    <property type="match status" value="1"/>
</dbReference>
<dbReference type="NCBIfam" id="TIGR01621">
    <property type="entry name" value="RluA-like"/>
    <property type="match status" value="1"/>
</dbReference>
<dbReference type="Proteomes" id="UP001336314">
    <property type="component" value="Unassembled WGS sequence"/>
</dbReference>
<comment type="caution">
    <text evidence="3">The sequence shown here is derived from an EMBL/GenBank/DDBJ whole genome shotgun (WGS) entry which is preliminary data.</text>
</comment>
<evidence type="ECO:0000256" key="1">
    <source>
        <dbReference type="ARBA" id="ARBA00010876"/>
    </source>
</evidence>
<dbReference type="InterPro" id="IPR020103">
    <property type="entry name" value="PsdUridine_synth_cat_dom_sf"/>
</dbReference>
<reference evidence="3 4" key="1">
    <citation type="submission" date="2023-07" db="EMBL/GenBank/DDBJ databases">
        <title>Alkalimonas sp., MEB108 novel, alkaliphilic bacterium isolated from Lonar Lake, India.</title>
        <authorList>
            <person name="Joshi A."/>
            <person name="Thite S."/>
        </authorList>
    </citation>
    <scope>NUCLEOTIDE SEQUENCE [LARGE SCALE GENOMIC DNA]</scope>
    <source>
        <strain evidence="3 4">MEB108</strain>
    </source>
</reference>
<evidence type="ECO:0000313" key="4">
    <source>
        <dbReference type="Proteomes" id="UP001336314"/>
    </source>
</evidence>
<dbReference type="InterPro" id="IPR006145">
    <property type="entry name" value="PsdUridine_synth_RsuA/RluA"/>
</dbReference>